<gene>
    <name evidence="4" type="ORF">SAMN05421749_10529</name>
</gene>
<organism evidence="4 5">
    <name type="scientific">Acinetobacter marinus</name>
    <dbReference type="NCBI Taxonomy" id="281375"/>
    <lineage>
        <taxon>Bacteria</taxon>
        <taxon>Pseudomonadati</taxon>
        <taxon>Pseudomonadota</taxon>
        <taxon>Gammaproteobacteria</taxon>
        <taxon>Moraxellales</taxon>
        <taxon>Moraxellaceae</taxon>
        <taxon>Acinetobacter</taxon>
    </lineage>
</organism>
<evidence type="ECO:0000256" key="1">
    <source>
        <dbReference type="SAM" id="Coils"/>
    </source>
</evidence>
<keyword evidence="1" id="KW-0175">Coiled coil</keyword>
<sequence>MSSEQSNKNLWIIITVICIVVLAIGAYVALQDNQPSNELNPETSATTRPLNEHGLSEEQMTEIAQQSTAQTEQMQENSQDFAELVDESLLEQPIAEDQALKKDEIAQLEEVQKQLGEQKDLLEQQHQDADKLLELKEQQLAELEAQLKSNHPPAQTTAQ</sequence>
<evidence type="ECO:0000313" key="5">
    <source>
        <dbReference type="Proteomes" id="UP000242317"/>
    </source>
</evidence>
<protein>
    <submittedName>
        <fullName evidence="4">Uncharacterized protein</fullName>
    </submittedName>
</protein>
<accession>A0A1G6LCZ2</accession>
<keyword evidence="5" id="KW-1185">Reference proteome</keyword>
<evidence type="ECO:0000313" key="4">
    <source>
        <dbReference type="EMBL" id="SDC41302.1"/>
    </source>
</evidence>
<feature type="transmembrane region" description="Helical" evidence="3">
    <location>
        <begin position="9"/>
        <end position="30"/>
    </location>
</feature>
<dbReference type="AlphaFoldDB" id="A0A1G6LCZ2"/>
<evidence type="ECO:0000256" key="2">
    <source>
        <dbReference type="SAM" id="MobiDB-lite"/>
    </source>
</evidence>
<keyword evidence="3" id="KW-0812">Transmembrane</keyword>
<keyword evidence="3" id="KW-0472">Membrane</keyword>
<dbReference type="EMBL" id="FMYK01000005">
    <property type="protein sequence ID" value="SDC41302.1"/>
    <property type="molecule type" value="Genomic_DNA"/>
</dbReference>
<dbReference type="OrthoDB" id="6712757at2"/>
<feature type="coiled-coil region" evidence="1">
    <location>
        <begin position="94"/>
        <end position="146"/>
    </location>
</feature>
<proteinExistence type="predicted"/>
<dbReference type="RefSeq" id="WP_092619679.1">
    <property type="nucleotide sequence ID" value="NZ_FMYK01000005.1"/>
</dbReference>
<name>A0A1G6LCZ2_9GAMM</name>
<keyword evidence="3" id="KW-1133">Transmembrane helix</keyword>
<evidence type="ECO:0000256" key="3">
    <source>
        <dbReference type="SAM" id="Phobius"/>
    </source>
</evidence>
<feature type="compositionally biased region" description="Polar residues" evidence="2">
    <location>
        <begin position="62"/>
        <end position="80"/>
    </location>
</feature>
<feature type="compositionally biased region" description="Polar residues" evidence="2">
    <location>
        <begin position="35"/>
        <end position="49"/>
    </location>
</feature>
<reference evidence="5" key="1">
    <citation type="submission" date="2016-09" db="EMBL/GenBank/DDBJ databases">
        <authorList>
            <person name="Varghese N."/>
            <person name="Submissions S."/>
        </authorList>
    </citation>
    <scope>NUCLEOTIDE SEQUENCE [LARGE SCALE GENOMIC DNA]</scope>
    <source>
        <strain evidence="5">ANC 3699</strain>
    </source>
</reference>
<dbReference type="Proteomes" id="UP000242317">
    <property type="component" value="Unassembled WGS sequence"/>
</dbReference>
<feature type="region of interest" description="Disordered" evidence="2">
    <location>
        <begin position="35"/>
        <end position="81"/>
    </location>
</feature>